<evidence type="ECO:0000256" key="3">
    <source>
        <dbReference type="ARBA" id="ARBA00022970"/>
    </source>
</evidence>
<gene>
    <name evidence="6" type="ORF">FQ775_18755</name>
</gene>
<dbReference type="Gene3D" id="3.40.50.2300">
    <property type="match status" value="2"/>
</dbReference>
<feature type="signal peptide" evidence="4">
    <location>
        <begin position="1"/>
        <end position="23"/>
    </location>
</feature>
<dbReference type="InterPro" id="IPR028081">
    <property type="entry name" value="Leu-bd"/>
</dbReference>
<keyword evidence="2 4" id="KW-0732">Signal</keyword>
<keyword evidence="3" id="KW-0029">Amino-acid transport</keyword>
<comment type="similarity">
    <text evidence="1">Belongs to the leucine-binding protein family.</text>
</comment>
<evidence type="ECO:0000256" key="1">
    <source>
        <dbReference type="ARBA" id="ARBA00010062"/>
    </source>
</evidence>
<protein>
    <submittedName>
        <fullName evidence="6">ABC transporter substrate-binding protein</fullName>
    </submittedName>
</protein>
<evidence type="ECO:0000259" key="5">
    <source>
        <dbReference type="Pfam" id="PF13458"/>
    </source>
</evidence>
<dbReference type="InterPro" id="IPR051010">
    <property type="entry name" value="BCAA_transport"/>
</dbReference>
<dbReference type="EMBL" id="CP042301">
    <property type="protein sequence ID" value="QDZ03412.2"/>
    <property type="molecule type" value="Genomic_DNA"/>
</dbReference>
<evidence type="ECO:0000313" key="7">
    <source>
        <dbReference type="Proteomes" id="UP000321389"/>
    </source>
</evidence>
<name>A0A5B8L6K7_9HYPH</name>
<dbReference type="PANTHER" id="PTHR30483:SF6">
    <property type="entry name" value="PERIPLASMIC BINDING PROTEIN OF ABC TRANSPORTER FOR NATURAL AMINO ACIDS"/>
    <property type="match status" value="1"/>
</dbReference>
<organism evidence="6 7">
    <name type="scientific">Nitratireductor mangrovi</name>
    <dbReference type="NCBI Taxonomy" id="2599600"/>
    <lineage>
        <taxon>Bacteria</taxon>
        <taxon>Pseudomonadati</taxon>
        <taxon>Pseudomonadota</taxon>
        <taxon>Alphaproteobacteria</taxon>
        <taxon>Hyphomicrobiales</taxon>
        <taxon>Phyllobacteriaceae</taxon>
        <taxon>Nitratireductor</taxon>
    </lineage>
</organism>
<sequence>MHARTAFAVALAAGLSWSFAAGAQEALRIGVILPYSGPFADAANQLDAGIKLYMQQNGDEVAGRKIEIIRKDTGGPAPDVAKRLAQELVVRDNVDIIAGFALTPEALGAADVADQAKKFMVVMNAATSIVTEKSPYIVRTSVTIPQLNYSFGKWAAEKGGVKQAYTLVADYGPGHDAEKAFAKGFTEAGGEIVGADNTPVANPDFSAFVQRVKDANPEAVYIFIPGGGQPAAIGKALAERGLTPPDTKVFGQGELTHPEALESMAENARGIVTTFHYTLERDDPLNNAFVAAYREANGGRSPDLFSIGGYDGMHLIYEALKKTEGDATGEALVEASKGMAWDSPRGPISIDPETRDIVQTVYIREVQEVDGTLQNVIIDQIDNVKDPLHGAN</sequence>
<dbReference type="AlphaFoldDB" id="A0A5B8L6K7"/>
<dbReference type="KEGG" id="niy:FQ775_18755"/>
<dbReference type="RefSeq" id="WP_167813085.1">
    <property type="nucleotide sequence ID" value="NZ_CP042301.2"/>
</dbReference>
<keyword evidence="3" id="KW-0813">Transport</keyword>
<dbReference type="Proteomes" id="UP000321389">
    <property type="component" value="Chromosome"/>
</dbReference>
<proteinExistence type="inferred from homology"/>
<feature type="chain" id="PRO_5026222007" evidence="4">
    <location>
        <begin position="24"/>
        <end position="392"/>
    </location>
</feature>
<dbReference type="InterPro" id="IPR028082">
    <property type="entry name" value="Peripla_BP_I"/>
</dbReference>
<dbReference type="Pfam" id="PF13458">
    <property type="entry name" value="Peripla_BP_6"/>
    <property type="match status" value="1"/>
</dbReference>
<keyword evidence="7" id="KW-1185">Reference proteome</keyword>
<evidence type="ECO:0000256" key="4">
    <source>
        <dbReference type="SAM" id="SignalP"/>
    </source>
</evidence>
<dbReference type="GO" id="GO:0006865">
    <property type="term" value="P:amino acid transport"/>
    <property type="evidence" value="ECO:0007669"/>
    <property type="project" value="UniProtKB-KW"/>
</dbReference>
<feature type="domain" description="Leucine-binding protein" evidence="5">
    <location>
        <begin position="27"/>
        <end position="367"/>
    </location>
</feature>
<dbReference type="PANTHER" id="PTHR30483">
    <property type="entry name" value="LEUCINE-SPECIFIC-BINDING PROTEIN"/>
    <property type="match status" value="1"/>
</dbReference>
<accession>A0A5B8L6K7</accession>
<evidence type="ECO:0000313" key="6">
    <source>
        <dbReference type="EMBL" id="QDZ03412.2"/>
    </source>
</evidence>
<dbReference type="SUPFAM" id="SSF53822">
    <property type="entry name" value="Periplasmic binding protein-like I"/>
    <property type="match status" value="1"/>
</dbReference>
<dbReference type="CDD" id="cd20013">
    <property type="entry name" value="PBP1_RPA0985_benzoate-like"/>
    <property type="match status" value="1"/>
</dbReference>
<reference evidence="6" key="1">
    <citation type="submission" date="2020-04" db="EMBL/GenBank/DDBJ databases">
        <title>Nitratireductor sp. nov. isolated from mangrove soil.</title>
        <authorList>
            <person name="Ye Y."/>
        </authorList>
    </citation>
    <scope>NUCLEOTIDE SEQUENCE</scope>
    <source>
        <strain evidence="6">SY7</strain>
    </source>
</reference>
<evidence type="ECO:0000256" key="2">
    <source>
        <dbReference type="ARBA" id="ARBA00022729"/>
    </source>
</evidence>